<evidence type="ECO:0000256" key="6">
    <source>
        <dbReference type="ARBA" id="ARBA00023012"/>
    </source>
</evidence>
<evidence type="ECO:0000256" key="4">
    <source>
        <dbReference type="ARBA" id="ARBA00022679"/>
    </source>
</evidence>
<keyword evidence="7" id="KW-0812">Transmembrane</keyword>
<dbReference type="Gene3D" id="3.30.565.10">
    <property type="entry name" value="Histidine kinase-like ATPase, C-terminal domain"/>
    <property type="match status" value="1"/>
</dbReference>
<keyword evidence="7" id="KW-0472">Membrane</keyword>
<comment type="catalytic activity">
    <reaction evidence="1">
        <text>ATP + protein L-histidine = ADP + protein N-phospho-L-histidine.</text>
        <dbReference type="EC" id="2.7.13.3"/>
    </reaction>
</comment>
<dbReference type="PANTHER" id="PTHR43711:SF31">
    <property type="entry name" value="HISTIDINE KINASE"/>
    <property type="match status" value="1"/>
</dbReference>
<dbReference type="EMBL" id="PQSP01000010">
    <property type="protein sequence ID" value="RUS65718.1"/>
    <property type="molecule type" value="Genomic_DNA"/>
</dbReference>
<evidence type="ECO:0000256" key="5">
    <source>
        <dbReference type="ARBA" id="ARBA00022777"/>
    </source>
</evidence>
<dbReference type="InterPro" id="IPR004358">
    <property type="entry name" value="Sig_transdc_His_kin-like_C"/>
</dbReference>
<evidence type="ECO:0000313" key="10">
    <source>
        <dbReference type="Proteomes" id="UP000286947"/>
    </source>
</evidence>
<evidence type="ECO:0000313" key="9">
    <source>
        <dbReference type="EMBL" id="RUS65718.1"/>
    </source>
</evidence>
<dbReference type="SUPFAM" id="SSF47384">
    <property type="entry name" value="Homodimeric domain of signal transducing histidine kinase"/>
    <property type="match status" value="1"/>
</dbReference>
<dbReference type="CDD" id="cd00075">
    <property type="entry name" value="HATPase"/>
    <property type="match status" value="1"/>
</dbReference>
<evidence type="ECO:0000256" key="7">
    <source>
        <dbReference type="SAM" id="Phobius"/>
    </source>
</evidence>
<dbReference type="InterPro" id="IPR005467">
    <property type="entry name" value="His_kinase_dom"/>
</dbReference>
<keyword evidence="5 9" id="KW-0418">Kinase</keyword>
<feature type="domain" description="Histidine kinase" evidence="8">
    <location>
        <begin position="297"/>
        <end position="509"/>
    </location>
</feature>
<dbReference type="InterPro" id="IPR003594">
    <property type="entry name" value="HATPase_dom"/>
</dbReference>
<dbReference type="Gene3D" id="1.10.287.130">
    <property type="match status" value="1"/>
</dbReference>
<gene>
    <name evidence="9" type="primary">resE</name>
    <name evidence="9" type="ORF">CUZ56_02804</name>
</gene>
<feature type="transmembrane region" description="Helical" evidence="7">
    <location>
        <begin position="12"/>
        <end position="33"/>
    </location>
</feature>
<evidence type="ECO:0000256" key="3">
    <source>
        <dbReference type="ARBA" id="ARBA00022553"/>
    </source>
</evidence>
<dbReference type="RefSeq" id="WP_126980963.1">
    <property type="nucleotide sequence ID" value="NZ_PQSP01000010.1"/>
</dbReference>
<proteinExistence type="predicted"/>
<keyword evidence="10" id="KW-1185">Reference proteome</keyword>
<keyword evidence="7" id="KW-1133">Transmembrane helix</keyword>
<keyword evidence="3" id="KW-0597">Phosphoprotein</keyword>
<dbReference type="GO" id="GO:0000155">
    <property type="term" value="F:phosphorelay sensor kinase activity"/>
    <property type="evidence" value="ECO:0007669"/>
    <property type="project" value="InterPro"/>
</dbReference>
<dbReference type="InterPro" id="IPR036890">
    <property type="entry name" value="HATPase_C_sf"/>
</dbReference>
<dbReference type="Pfam" id="PF00512">
    <property type="entry name" value="HisKA"/>
    <property type="match status" value="1"/>
</dbReference>
<dbReference type="PRINTS" id="PR00344">
    <property type="entry name" value="BCTRLSENSOR"/>
</dbReference>
<reference evidence="9 10" key="1">
    <citation type="submission" date="2018-01" db="EMBL/GenBank/DDBJ databases">
        <title>Saezia sanguinis gen. nov., sp. nov., in the order Burkholderiales isolated from human blood.</title>
        <authorList>
            <person name="Medina-Pascual M.J."/>
            <person name="Valdezate S."/>
            <person name="Monzon S."/>
            <person name="Cuesta I."/>
            <person name="Carrasco G."/>
            <person name="Villalon P."/>
            <person name="Saez-Nieto J.A."/>
        </authorList>
    </citation>
    <scope>NUCLEOTIDE SEQUENCE [LARGE SCALE GENOMIC DNA]</scope>
    <source>
        <strain evidence="9 10">CNM695-12</strain>
    </source>
</reference>
<name>A0A433SAF6_9BURK</name>
<dbReference type="OrthoDB" id="567977at2"/>
<dbReference type="InterPro" id="IPR050736">
    <property type="entry name" value="Sensor_HK_Regulatory"/>
</dbReference>
<sequence length="524" mass="58473">MTPGNLPTRHYGFFILAMLIMVGLVGYLGFRAIEHEALLKRYQSEELAQERIGQAQGVVTQLLASRASRLQSAATHMQLDDAWLKALIDSDADIDGIFIIDRHGLLYPAVSYPSGTGTLNAQEQRLVDDLAPVLRDPYLLMSHNIVNEASQPRSGWYFSNTADLPLLVYWIRKDEHLVIGFRLSYIMLLSDVVNRADLAYAEGSVHIMENDRLIYASATDLLPDDLVVMASQRMAYPLTNWQVVYYGQAADTLAIYLWGSVLVVLLLAVIALVVYGIYREYTRSAREAMQQINFVSQVSHELKTPLTNITLYAELLKEELEGYDDETKEHAGIIIDESQRLSRLIQNILTFTRTPQVVLKPVQVNVLVEQIAQMFMPSFAAKGLALSVEVGADVCVHTDEDRVSQIICNFLSNAEKYAASGKRVDLSVQVYDKHVDIRVRDYGSGIPVKDHKLIFKPFYRIHSSITEGVSGTGIGLTIAAQLAYSLGAEIRVENSNPGTCFTLRLQRSGQAQQGQGVQDMQVNK</sequence>
<dbReference type="EC" id="2.7.13.3" evidence="2"/>
<evidence type="ECO:0000256" key="1">
    <source>
        <dbReference type="ARBA" id="ARBA00000085"/>
    </source>
</evidence>
<dbReference type="CDD" id="cd00082">
    <property type="entry name" value="HisKA"/>
    <property type="match status" value="1"/>
</dbReference>
<dbReference type="PANTHER" id="PTHR43711">
    <property type="entry name" value="TWO-COMPONENT HISTIDINE KINASE"/>
    <property type="match status" value="1"/>
</dbReference>
<evidence type="ECO:0000259" key="8">
    <source>
        <dbReference type="PROSITE" id="PS50109"/>
    </source>
</evidence>
<keyword evidence="4 9" id="KW-0808">Transferase</keyword>
<dbReference type="PROSITE" id="PS50109">
    <property type="entry name" value="HIS_KIN"/>
    <property type="match status" value="1"/>
</dbReference>
<comment type="caution">
    <text evidence="9">The sequence shown here is derived from an EMBL/GenBank/DDBJ whole genome shotgun (WGS) entry which is preliminary data.</text>
</comment>
<protein>
    <recommendedName>
        <fullName evidence="2">histidine kinase</fullName>
        <ecNumber evidence="2">2.7.13.3</ecNumber>
    </recommendedName>
</protein>
<dbReference type="SUPFAM" id="SSF55874">
    <property type="entry name" value="ATPase domain of HSP90 chaperone/DNA topoisomerase II/histidine kinase"/>
    <property type="match status" value="1"/>
</dbReference>
<feature type="transmembrane region" description="Helical" evidence="7">
    <location>
        <begin position="255"/>
        <end position="278"/>
    </location>
</feature>
<dbReference type="InterPro" id="IPR036097">
    <property type="entry name" value="HisK_dim/P_sf"/>
</dbReference>
<evidence type="ECO:0000256" key="2">
    <source>
        <dbReference type="ARBA" id="ARBA00012438"/>
    </source>
</evidence>
<organism evidence="9 10">
    <name type="scientific">Saezia sanguinis</name>
    <dbReference type="NCBI Taxonomy" id="1965230"/>
    <lineage>
        <taxon>Bacteria</taxon>
        <taxon>Pseudomonadati</taxon>
        <taxon>Pseudomonadota</taxon>
        <taxon>Betaproteobacteria</taxon>
        <taxon>Burkholderiales</taxon>
        <taxon>Saeziaceae</taxon>
        <taxon>Saezia</taxon>
    </lineage>
</organism>
<keyword evidence="6" id="KW-0902">Two-component regulatory system</keyword>
<dbReference type="InterPro" id="IPR003661">
    <property type="entry name" value="HisK_dim/P_dom"/>
</dbReference>
<dbReference type="AlphaFoldDB" id="A0A433SAF6"/>
<accession>A0A433SAF6</accession>
<dbReference type="SMART" id="SM00387">
    <property type="entry name" value="HATPase_c"/>
    <property type="match status" value="1"/>
</dbReference>
<dbReference type="Pfam" id="PF02518">
    <property type="entry name" value="HATPase_c"/>
    <property type="match status" value="1"/>
</dbReference>
<dbReference type="Proteomes" id="UP000286947">
    <property type="component" value="Unassembled WGS sequence"/>
</dbReference>
<dbReference type="SMART" id="SM00388">
    <property type="entry name" value="HisKA"/>
    <property type="match status" value="1"/>
</dbReference>